<dbReference type="InterPro" id="IPR015915">
    <property type="entry name" value="Kelch-typ_b-propeller"/>
</dbReference>
<evidence type="ECO:0000256" key="2">
    <source>
        <dbReference type="ARBA" id="ARBA00022692"/>
    </source>
</evidence>
<dbReference type="SMART" id="SM01411">
    <property type="entry name" value="Ephrin_rec_like"/>
    <property type="match status" value="2"/>
</dbReference>
<keyword evidence="2 9" id="KW-0812">Transmembrane</keyword>
<dbReference type="Pfam" id="PF07699">
    <property type="entry name" value="Ephrin_rec_like"/>
    <property type="match status" value="1"/>
</dbReference>
<evidence type="ECO:0000256" key="6">
    <source>
        <dbReference type="ARBA" id="ARBA00023170"/>
    </source>
</evidence>
<dbReference type="Proteomes" id="UP001189429">
    <property type="component" value="Unassembled WGS sequence"/>
</dbReference>
<dbReference type="InterPro" id="IPR011641">
    <property type="entry name" value="Tyr-kin_ephrin_A/B_rcpt-like"/>
</dbReference>
<dbReference type="PANTHER" id="PTHR10519:SF20">
    <property type="entry name" value="G-PROTEIN COUPLED RECEPTOR 156-RELATED"/>
    <property type="match status" value="1"/>
</dbReference>
<dbReference type="SUPFAM" id="SSF53822">
    <property type="entry name" value="Periplasmic binding protein-like I"/>
    <property type="match status" value="1"/>
</dbReference>
<keyword evidence="8" id="KW-0807">Transducer</keyword>
<gene>
    <name evidence="12" type="ORF">PCOR1329_LOCUS35458</name>
</gene>
<dbReference type="Pfam" id="PF01094">
    <property type="entry name" value="ANF_receptor"/>
    <property type="match status" value="1"/>
</dbReference>
<keyword evidence="13" id="KW-1185">Reference proteome</keyword>
<accession>A0ABN9T4F0</accession>
<evidence type="ECO:0000313" key="12">
    <source>
        <dbReference type="EMBL" id="CAK0839893.1"/>
    </source>
</evidence>
<evidence type="ECO:0000256" key="9">
    <source>
        <dbReference type="SAM" id="Phobius"/>
    </source>
</evidence>
<feature type="transmembrane region" description="Helical" evidence="9">
    <location>
        <begin position="1526"/>
        <end position="1544"/>
    </location>
</feature>
<proteinExistence type="predicted"/>
<name>A0ABN9T4F0_9DINO</name>
<reference evidence="12" key="1">
    <citation type="submission" date="2023-10" db="EMBL/GenBank/DDBJ databases">
        <authorList>
            <person name="Chen Y."/>
            <person name="Shah S."/>
            <person name="Dougan E. K."/>
            <person name="Thang M."/>
            <person name="Chan C."/>
        </authorList>
    </citation>
    <scope>NUCLEOTIDE SEQUENCE [LARGE SCALE GENOMIC DNA]</scope>
</reference>
<evidence type="ECO:0000256" key="1">
    <source>
        <dbReference type="ARBA" id="ARBA00004370"/>
    </source>
</evidence>
<dbReference type="SUPFAM" id="SSF57184">
    <property type="entry name" value="Growth factor receptor domain"/>
    <property type="match status" value="1"/>
</dbReference>
<sequence>EVGGVVGLIGLTQTLDHGESQTRDCAIVNPDYQESITLVCSEGSLNITVDACIPKQCPITLSIAVALGDLSVPIAPNALIHHGGSETRLCREADGLYRGVYVLTCTYGVLTANTSQCIAQWSSLDTPPWAPRSGHAAVTLSDGAVLLLGGFGEAGALREAWLWSPGGNASSGSWRALPTPPWSGRHGAAAVPQVAELGEQVVMAGGNDGTDRGDVWRWLRQPSYMEIALEDGGATGTQPESCSAQDGGALACAASVGVAGQLWFMPVELYDSGAVHVRWRHSCSSADEAEEMVTIALQLDSCRQLFQRSCSGTWSSQGCTGTDPPWALTLQTAAFGAPGAPATGQWQEVALTLDRESLQVVLSLDGEVAVPVGGQLDGAQGVPVGSVACSWDQNSTNSSNSTDSSNSTGCSALPSVSSMSLLSIEVAAWPGATLEVERLGVTAPAGHWQRLLDEAPWPPRKSQGGMGAGHFRWSVLLSEQARLSILCLCPCAAAAAAQRLSREVGDPSVAFGVSTAGGKGKGADLTPRTHAMAVFSMMVSLPVLPMLVIALVFTTCAAIEDIWLFGIEPYTIVVPVGLSVQIGKELMLDEINKKADLLPGYRLRMAHQDGQCSADCVSNMFLRNLFKDTYEVFAPGVDPLTLNRDGVGAVSYNSSSIFNEVWTSANMSGGPVGLIGGGCSGGTMAINNVAYMANVPIVSALSSNPELSDRSKYPNFWRTVMPDTQFAGAWMATTKVLGFSDMTVVIGETSVWTPHAASVLRQSEAHGVALKGVDLSEEFEWQGEPLEGFAGYQVSINSVSAAFEAAKGIRQPNRRIVLTMMYDDRLRMLFCECHKLGLDNFIFMGPGWLGDGFWRTADDTECSIEQVTHQAKGWIVADARFWRSDMNTKLTCLDDMTAADFQAKWLESQRINLTTFVGITKEGILPTHYGAVAADAVCMFALMLHTVLFKAGHSMEDLMQRKTAVYNEIQEIFNSTDFEGNSGRIRFEPNSPDYVDIGEYNIADGVLTFLGVSDFEFKMPGEIYAAGLVGAASLAGQPVAFDTCPHGMILNYASNVCVHCGDSEVFVDTLGGCTCKAGFVSSTEGCVPCEAGTYVDVVGQNACIDCETRRFSDEGGATACERCPRGSFANSTGRASCTDCPHKESGKTTGGLGSESEEDCQCGVGFKPVASDGSCETCGEEDETGLVCLGNDVVEVAAGFYAADESLSVFRCYGNDPTLRCRGGLAGQTCAPGRAGISCSECQEGSMPKEDGSCVPCEAEGNSSTALVLVVAALLVGLSALYGVIDRFNTAKYSYAMLLPLVGSILVTIVQQLAVLGAFKAVTWPAPMTGFLLGLELGTLDVEFLNLGCVGQISPLGRFIVKLSILAVCVFVILMIHVVSVLVFYKGRFSDRLHILIACLGSCVTVFYISVISAVLGPIQCLKNPNGKWAARPYPSVVCWESDEHSVMVAIGAIVLLIPIGYLVQCCLTAWRFPRMMSEDHVSYLQSYAFLFFRYKPETYWYCLVQLLRSLLLAVVLALPDVAFQLMSMQLILALQLCCVVYYLPWRVPGPNTLDATFTVGVVVVLACASFYVDAHPGDVLAWLSIVLVAIMLCSMPVIGAVVLYRELTLRDNKPFKFFICHDMAGAGAYARLLKMHMEKRAVRVGIDNACAGASLDTIMDQVGTQTERLIVLASKGLIQRHSSMNMIMTAKRKQVQVAKVTMPEYTDPEEEFINSYETYFSDLSVLANSGFTVSNVKDAPRWFHGLQGTPVSRQLTSTSLEEICNELIGKDAPPASEAGGDPPPDIATFIVHDSKNLEATATAMVLERMLEPSFGAGKSPRVLSAGQPAPSSAKQVILLCADGVLEQEAPLRTITSASKLGATFLPVLAGDGFRFPPLDNAQNNEKILEQVEMDVVLAAFKPVSVSFPAAFASDQVLRVISDRIAARLFHEEWTKSLLESIMTSENQVPDLAIISSR</sequence>
<evidence type="ECO:0000256" key="3">
    <source>
        <dbReference type="ARBA" id="ARBA00022989"/>
    </source>
</evidence>
<feature type="domain" description="Receptor ligand binding region" evidence="10">
    <location>
        <begin position="587"/>
        <end position="990"/>
    </location>
</feature>
<dbReference type="Gene3D" id="2.120.10.80">
    <property type="entry name" value="Kelch-type beta propeller"/>
    <property type="match status" value="1"/>
</dbReference>
<feature type="transmembrane region" description="Helical" evidence="9">
    <location>
        <begin position="1297"/>
        <end position="1319"/>
    </location>
</feature>
<protein>
    <submittedName>
        <fullName evidence="12">Uncharacterized protein</fullName>
    </submittedName>
</protein>
<keyword evidence="6" id="KW-0675">Receptor</keyword>
<evidence type="ECO:0000259" key="11">
    <source>
        <dbReference type="Pfam" id="PF07699"/>
    </source>
</evidence>
<feature type="transmembrane region" description="Helical" evidence="9">
    <location>
        <begin position="1556"/>
        <end position="1575"/>
    </location>
</feature>
<keyword evidence="7" id="KW-0325">Glycoprotein</keyword>
<evidence type="ECO:0000256" key="4">
    <source>
        <dbReference type="ARBA" id="ARBA00023040"/>
    </source>
</evidence>
<feature type="non-terminal residue" evidence="12">
    <location>
        <position position="1"/>
    </location>
</feature>
<dbReference type="PANTHER" id="PTHR10519">
    <property type="entry name" value="GABA-B RECEPTOR"/>
    <property type="match status" value="1"/>
</dbReference>
<comment type="subcellular location">
    <subcellularLocation>
        <location evidence="1">Membrane</location>
    </subcellularLocation>
</comment>
<dbReference type="EMBL" id="CAUYUJ010014332">
    <property type="protein sequence ID" value="CAK0839893.1"/>
    <property type="molecule type" value="Genomic_DNA"/>
</dbReference>
<evidence type="ECO:0000256" key="5">
    <source>
        <dbReference type="ARBA" id="ARBA00023136"/>
    </source>
</evidence>
<keyword evidence="5 9" id="KW-0472">Membrane</keyword>
<feature type="transmembrane region" description="Helical" evidence="9">
    <location>
        <begin position="1363"/>
        <end position="1385"/>
    </location>
</feature>
<evidence type="ECO:0000259" key="10">
    <source>
        <dbReference type="Pfam" id="PF01094"/>
    </source>
</evidence>
<dbReference type="InterPro" id="IPR028082">
    <property type="entry name" value="Peripla_BP_I"/>
</dbReference>
<feature type="domain" description="Tyrosine-protein kinase ephrin type A/B receptor-like" evidence="11">
    <location>
        <begin position="1115"/>
        <end position="1160"/>
    </location>
</feature>
<dbReference type="Gene3D" id="3.40.50.2300">
    <property type="match status" value="2"/>
</dbReference>
<keyword evidence="4" id="KW-0297">G-protein coupled receptor</keyword>
<dbReference type="InterPro" id="IPR001828">
    <property type="entry name" value="ANF_lig-bd_rcpt"/>
</dbReference>
<evidence type="ECO:0000256" key="7">
    <source>
        <dbReference type="ARBA" id="ARBA00023180"/>
    </source>
</evidence>
<keyword evidence="3 9" id="KW-1133">Transmembrane helix</keyword>
<feature type="transmembrane region" description="Helical" evidence="9">
    <location>
        <begin position="1447"/>
        <end position="1471"/>
    </location>
</feature>
<feature type="transmembrane region" description="Helical" evidence="9">
    <location>
        <begin position="1500"/>
        <end position="1520"/>
    </location>
</feature>
<feature type="transmembrane region" description="Helical" evidence="9">
    <location>
        <begin position="1581"/>
        <end position="1605"/>
    </location>
</feature>
<dbReference type="InterPro" id="IPR002455">
    <property type="entry name" value="GPCR3_GABA-B"/>
</dbReference>
<dbReference type="Gene3D" id="2.10.50.10">
    <property type="entry name" value="Tumor Necrosis Factor Receptor, subunit A, domain 2"/>
    <property type="match status" value="2"/>
</dbReference>
<organism evidence="12 13">
    <name type="scientific">Prorocentrum cordatum</name>
    <dbReference type="NCBI Taxonomy" id="2364126"/>
    <lineage>
        <taxon>Eukaryota</taxon>
        <taxon>Sar</taxon>
        <taxon>Alveolata</taxon>
        <taxon>Dinophyceae</taxon>
        <taxon>Prorocentrales</taxon>
        <taxon>Prorocentraceae</taxon>
        <taxon>Prorocentrum</taxon>
    </lineage>
</organism>
<comment type="caution">
    <text evidence="12">The sequence shown here is derived from an EMBL/GenBank/DDBJ whole genome shotgun (WGS) entry which is preliminary data.</text>
</comment>
<dbReference type="InterPro" id="IPR009030">
    <property type="entry name" value="Growth_fac_rcpt_cys_sf"/>
</dbReference>
<evidence type="ECO:0000313" key="13">
    <source>
        <dbReference type="Proteomes" id="UP001189429"/>
    </source>
</evidence>
<feature type="transmembrane region" description="Helical" evidence="9">
    <location>
        <begin position="1397"/>
        <end position="1419"/>
    </location>
</feature>
<dbReference type="SUPFAM" id="SSF117281">
    <property type="entry name" value="Kelch motif"/>
    <property type="match status" value="1"/>
</dbReference>
<evidence type="ECO:0000256" key="8">
    <source>
        <dbReference type="ARBA" id="ARBA00023224"/>
    </source>
</evidence>
<feature type="transmembrane region" description="Helical" evidence="9">
    <location>
        <begin position="1266"/>
        <end position="1285"/>
    </location>
</feature>